<keyword evidence="4 12" id="KW-0812">Transmembrane</keyword>
<keyword evidence="14" id="KW-1185">Reference proteome</keyword>
<evidence type="ECO:0000256" key="8">
    <source>
        <dbReference type="ARBA" id="ARBA00023004"/>
    </source>
</evidence>
<dbReference type="GO" id="GO:0009753">
    <property type="term" value="P:response to jasmonic acid"/>
    <property type="evidence" value="ECO:0007669"/>
    <property type="project" value="UniProtKB-ARBA"/>
</dbReference>
<accession>A0A8S0TUI9</accession>
<evidence type="ECO:0000256" key="2">
    <source>
        <dbReference type="ARBA" id="ARBA00010617"/>
    </source>
</evidence>
<dbReference type="PANTHER" id="PTHR24282">
    <property type="entry name" value="CYTOCHROME P450 FAMILY MEMBER"/>
    <property type="match status" value="1"/>
</dbReference>
<gene>
    <name evidence="13" type="ORF">OLEA9_A046484</name>
</gene>
<dbReference type="OrthoDB" id="1470350at2759"/>
<dbReference type="Gramene" id="OE9A046484T1">
    <property type="protein sequence ID" value="OE9A046484C1"/>
    <property type="gene ID" value="OE9A046484"/>
</dbReference>
<dbReference type="GO" id="GO:0009820">
    <property type="term" value="P:alkaloid metabolic process"/>
    <property type="evidence" value="ECO:0007669"/>
    <property type="project" value="UniProtKB-ARBA"/>
</dbReference>
<organism evidence="13 14">
    <name type="scientific">Olea europaea subsp. europaea</name>
    <dbReference type="NCBI Taxonomy" id="158383"/>
    <lineage>
        <taxon>Eukaryota</taxon>
        <taxon>Viridiplantae</taxon>
        <taxon>Streptophyta</taxon>
        <taxon>Embryophyta</taxon>
        <taxon>Tracheophyta</taxon>
        <taxon>Spermatophyta</taxon>
        <taxon>Magnoliopsida</taxon>
        <taxon>eudicotyledons</taxon>
        <taxon>Gunneridae</taxon>
        <taxon>Pentapetalae</taxon>
        <taxon>asterids</taxon>
        <taxon>lamiids</taxon>
        <taxon>Lamiales</taxon>
        <taxon>Oleaceae</taxon>
        <taxon>Oleeae</taxon>
        <taxon>Olea</taxon>
    </lineage>
</organism>
<evidence type="ECO:0000256" key="7">
    <source>
        <dbReference type="ARBA" id="ARBA00023002"/>
    </source>
</evidence>
<sequence length="1144" mass="131383">MFTTEILRFLIFSPLVIYFLLVFIKFIHRVWWIPMQIRRAMVHQGISGPAYKFIFGNTEEISKKKENSSRCAMDLSHNLLPRIMPHIYSWINIYGKIFLFWNGCRAELVVTELKLVKEFLSSSQSYTRTDADKYMKKIIGDGIAACEGEKWVKLRKVANQSFHAENLKNMTPAMVESVKMMLERWRSYEEREIDVCEDFRLLTAEVISRTAFGSSYKDGEQIFQMLRKLVIIINRNADKIRLPSISPIYKNGDEVESEKIEKEIRELVLVLIQKREKAALEEAQIFGSDLLGLLLKARHDATGKNKISLDEIVDECKTFYSAGQGTTHILLSWTILLLAIHPDWQEKTRVEVLKVFGQQNPTSDGLPRLRTMNMFINESLRLYPPIVFNERKSKKGARLGNLIIPANVKVYVPILALHLDPTIWGEDAHLFKPERFTKGVVGATNNNLAAFLPFGMGPRTCVGMNFAINEAKIALSMILQRYAFTLSPNYVHSPIQTTTLRPEHGIQFVVKELYLKMLQRTHMAYVLQTNGSYRLGKWKDLHELYNSSPLCEKWLAMNILDTCDSIVEMVCIPKSSFFTNANRKYFVTSEQDIEELSIRKFIIIDMGLFHKKWDSCATKDVEVYINKVKILSEAMSALLAVFLCLIALIFVRFLYKVVWIPFHVQNVMRSQGIKGPPYNFFHGNNKEIVSIKLQSMKYPMELSHDIFPRVQPHFHQWMKSYGKNFLTWAGPQPHMVITEPELAKEILNNKEGMYPKMKIRGIVKKFLGDGLVVAEGEKWFKVRKLANHAFYAENLKDMVPAIIASVETMLRKWRDYEGKEIDVCQEFVVLGSEVISRTAFGSSYLEGKNIFETLTRLGFIVAKSAEQFRIPGIEKIFKTEYDIESDKLERSLRDSIMSIIKKREEKVLTGEADNFGSDFLGALLKVHHDSDKKNRISVDDVIDECKLFYIAGHETTSSLLSWTSLLLAIHPDWQEKARKEVLELFGKENPTSEGLARMKTVTMIINEALRLYSPAASLVRRVKRKVRLGKYEFPGNMELHIPQLALHRNTEMWGEDAHLFKPERFAEGVAKATKNNPMAFLPFGSGPRTCVGLNFATNEAKIALSMILQRYKFTSSPNYVHSPLLIITLRPQHGVQIKLESVGV</sequence>
<feature type="transmembrane region" description="Helical" evidence="12">
    <location>
        <begin position="6"/>
        <end position="28"/>
    </location>
</feature>
<dbReference type="InterPro" id="IPR017972">
    <property type="entry name" value="Cyt_P450_CS"/>
</dbReference>
<protein>
    <submittedName>
        <fullName evidence="13">Cytochrome P450 CYP749A22-like</fullName>
    </submittedName>
</protein>
<reference evidence="13 14" key="1">
    <citation type="submission" date="2019-12" db="EMBL/GenBank/DDBJ databases">
        <authorList>
            <person name="Alioto T."/>
            <person name="Alioto T."/>
            <person name="Gomez Garrido J."/>
        </authorList>
    </citation>
    <scope>NUCLEOTIDE SEQUENCE [LARGE SCALE GENOMIC DNA]</scope>
</reference>
<dbReference type="EMBL" id="CACTIH010007311">
    <property type="protein sequence ID" value="CAA3009082.1"/>
    <property type="molecule type" value="Genomic_DNA"/>
</dbReference>
<evidence type="ECO:0000256" key="1">
    <source>
        <dbReference type="ARBA" id="ARBA00004167"/>
    </source>
</evidence>
<keyword evidence="9" id="KW-0503">Monooxygenase</keyword>
<dbReference type="AlphaFoldDB" id="A0A8S0TUI9"/>
<feature type="binding site" description="axial binding residue" evidence="11">
    <location>
        <position position="461"/>
    </location>
    <ligand>
        <name>heme</name>
        <dbReference type="ChEBI" id="CHEBI:30413"/>
    </ligand>
    <ligandPart>
        <name>Fe</name>
        <dbReference type="ChEBI" id="CHEBI:18248"/>
    </ligandPart>
</feature>
<comment type="subcellular location">
    <subcellularLocation>
        <location evidence="1">Membrane</location>
        <topology evidence="1">Single-pass membrane protein</topology>
    </subcellularLocation>
</comment>
<dbReference type="GO" id="GO:0020037">
    <property type="term" value="F:heme binding"/>
    <property type="evidence" value="ECO:0007669"/>
    <property type="project" value="InterPro"/>
</dbReference>
<evidence type="ECO:0000313" key="14">
    <source>
        <dbReference type="Proteomes" id="UP000594638"/>
    </source>
</evidence>
<feature type="transmembrane region" description="Helical" evidence="12">
    <location>
        <begin position="637"/>
        <end position="655"/>
    </location>
</feature>
<evidence type="ECO:0000256" key="5">
    <source>
        <dbReference type="ARBA" id="ARBA00022723"/>
    </source>
</evidence>
<dbReference type="Gene3D" id="1.10.630.10">
    <property type="entry name" value="Cytochrome P450"/>
    <property type="match status" value="2"/>
</dbReference>
<evidence type="ECO:0000256" key="9">
    <source>
        <dbReference type="ARBA" id="ARBA00023033"/>
    </source>
</evidence>
<evidence type="ECO:0000256" key="6">
    <source>
        <dbReference type="ARBA" id="ARBA00022989"/>
    </source>
</evidence>
<dbReference type="Pfam" id="PF00067">
    <property type="entry name" value="p450"/>
    <property type="match status" value="2"/>
</dbReference>
<evidence type="ECO:0000256" key="11">
    <source>
        <dbReference type="PIRSR" id="PIRSR602401-1"/>
    </source>
</evidence>
<dbReference type="PRINTS" id="PR00463">
    <property type="entry name" value="EP450I"/>
</dbReference>
<keyword evidence="6 12" id="KW-1133">Transmembrane helix</keyword>
<dbReference type="GO" id="GO:0016020">
    <property type="term" value="C:membrane"/>
    <property type="evidence" value="ECO:0007669"/>
    <property type="project" value="UniProtKB-SubCell"/>
</dbReference>
<evidence type="ECO:0000256" key="12">
    <source>
        <dbReference type="SAM" id="Phobius"/>
    </source>
</evidence>
<keyword evidence="3 11" id="KW-0349">Heme</keyword>
<dbReference type="InterPro" id="IPR001128">
    <property type="entry name" value="Cyt_P450"/>
</dbReference>
<keyword evidence="7" id="KW-0560">Oxidoreductase</keyword>
<dbReference type="PRINTS" id="PR00385">
    <property type="entry name" value="P450"/>
</dbReference>
<comment type="similarity">
    <text evidence="2">Belongs to the cytochrome P450 family.</text>
</comment>
<evidence type="ECO:0000256" key="4">
    <source>
        <dbReference type="ARBA" id="ARBA00022692"/>
    </source>
</evidence>
<dbReference type="SUPFAM" id="SSF48264">
    <property type="entry name" value="Cytochrome P450"/>
    <property type="match status" value="2"/>
</dbReference>
<evidence type="ECO:0000313" key="13">
    <source>
        <dbReference type="EMBL" id="CAA3009082.1"/>
    </source>
</evidence>
<dbReference type="GO" id="GO:0004497">
    <property type="term" value="F:monooxygenase activity"/>
    <property type="evidence" value="ECO:0007669"/>
    <property type="project" value="UniProtKB-KW"/>
</dbReference>
<dbReference type="GO" id="GO:0016705">
    <property type="term" value="F:oxidoreductase activity, acting on paired donors, with incorporation or reduction of molecular oxygen"/>
    <property type="evidence" value="ECO:0007669"/>
    <property type="project" value="InterPro"/>
</dbReference>
<name>A0A8S0TUI9_OLEEU</name>
<dbReference type="PROSITE" id="PS00086">
    <property type="entry name" value="CYTOCHROME_P450"/>
    <property type="match status" value="2"/>
</dbReference>
<keyword evidence="10 12" id="KW-0472">Membrane</keyword>
<proteinExistence type="inferred from homology"/>
<keyword evidence="5 11" id="KW-0479">Metal-binding</keyword>
<evidence type="ECO:0000256" key="10">
    <source>
        <dbReference type="ARBA" id="ARBA00023136"/>
    </source>
</evidence>
<dbReference type="InterPro" id="IPR036396">
    <property type="entry name" value="Cyt_P450_sf"/>
</dbReference>
<dbReference type="PANTHER" id="PTHR24282:SF211">
    <property type="entry name" value="CYTOCHROME P450-RELATED"/>
    <property type="match status" value="1"/>
</dbReference>
<comment type="cofactor">
    <cofactor evidence="11">
        <name>heme</name>
        <dbReference type="ChEBI" id="CHEBI:30413"/>
    </cofactor>
</comment>
<dbReference type="FunFam" id="1.10.630.10:FF:000029">
    <property type="entry name" value="Cytochrome P450 734A1"/>
    <property type="match status" value="2"/>
</dbReference>
<comment type="caution">
    <text evidence="13">The sequence shown here is derived from an EMBL/GenBank/DDBJ whole genome shotgun (WGS) entry which is preliminary data.</text>
</comment>
<keyword evidence="8 11" id="KW-0408">Iron</keyword>
<dbReference type="InterPro" id="IPR002401">
    <property type="entry name" value="Cyt_P450_E_grp-I"/>
</dbReference>
<dbReference type="GO" id="GO:0005506">
    <property type="term" value="F:iron ion binding"/>
    <property type="evidence" value="ECO:0007669"/>
    <property type="project" value="InterPro"/>
</dbReference>
<dbReference type="Proteomes" id="UP000594638">
    <property type="component" value="Unassembled WGS sequence"/>
</dbReference>
<dbReference type="InterPro" id="IPR050665">
    <property type="entry name" value="Cytochrome_P450_Monooxygen"/>
</dbReference>
<evidence type="ECO:0000256" key="3">
    <source>
        <dbReference type="ARBA" id="ARBA00022617"/>
    </source>
</evidence>